<dbReference type="Proteomes" id="UP000774326">
    <property type="component" value="Unassembled WGS sequence"/>
</dbReference>
<protein>
    <submittedName>
        <fullName evidence="1">Uncharacterized protein</fullName>
    </submittedName>
</protein>
<organism evidence="1 2">
    <name type="scientific">Wickerhamomyces pijperi</name>
    <name type="common">Yeast</name>
    <name type="synonym">Pichia pijperi</name>
    <dbReference type="NCBI Taxonomy" id="599730"/>
    <lineage>
        <taxon>Eukaryota</taxon>
        <taxon>Fungi</taxon>
        <taxon>Dikarya</taxon>
        <taxon>Ascomycota</taxon>
        <taxon>Saccharomycotina</taxon>
        <taxon>Saccharomycetes</taxon>
        <taxon>Phaffomycetales</taxon>
        <taxon>Wickerhamomycetaceae</taxon>
        <taxon>Wickerhamomyces</taxon>
    </lineage>
</organism>
<evidence type="ECO:0000313" key="1">
    <source>
        <dbReference type="EMBL" id="KAH3685296.1"/>
    </source>
</evidence>
<evidence type="ECO:0000313" key="2">
    <source>
        <dbReference type="Proteomes" id="UP000774326"/>
    </source>
</evidence>
<dbReference type="EMBL" id="JAEUBG010002063">
    <property type="protein sequence ID" value="KAH3685296.1"/>
    <property type="molecule type" value="Genomic_DNA"/>
</dbReference>
<accession>A0A9P8TNZ2</accession>
<dbReference type="AlphaFoldDB" id="A0A9P8TNZ2"/>
<reference evidence="1" key="2">
    <citation type="submission" date="2021-01" db="EMBL/GenBank/DDBJ databases">
        <authorList>
            <person name="Schikora-Tamarit M.A."/>
        </authorList>
    </citation>
    <scope>NUCLEOTIDE SEQUENCE</scope>
    <source>
        <strain evidence="1">CBS2887</strain>
    </source>
</reference>
<name>A0A9P8TNZ2_WICPI</name>
<proteinExistence type="predicted"/>
<reference evidence="1" key="1">
    <citation type="journal article" date="2021" name="Open Biol.">
        <title>Shared evolutionary footprints suggest mitochondrial oxidative damage underlies multiple complex I losses in fungi.</title>
        <authorList>
            <person name="Schikora-Tamarit M.A."/>
            <person name="Marcet-Houben M."/>
            <person name="Nosek J."/>
            <person name="Gabaldon T."/>
        </authorList>
    </citation>
    <scope>NUCLEOTIDE SEQUENCE</scope>
    <source>
        <strain evidence="1">CBS2887</strain>
    </source>
</reference>
<gene>
    <name evidence="1" type="ORF">WICPIJ_003770</name>
</gene>
<keyword evidence="2" id="KW-1185">Reference proteome</keyword>
<sequence length="101" mass="10882">MATSTVGTMADVRNPKSIMVLVNHAKYRFLLAAGNNKEASAQAVEAAGYSEPNPTPINTLHTVKAVNIPVTSLALCPHEAEANMVNMMRIIVPHNMAARRE</sequence>
<comment type="caution">
    <text evidence="1">The sequence shown here is derived from an EMBL/GenBank/DDBJ whole genome shotgun (WGS) entry which is preliminary data.</text>
</comment>